<organism evidence="2 3">
    <name type="scientific">Panicum virgatum</name>
    <name type="common">Blackwell switchgrass</name>
    <dbReference type="NCBI Taxonomy" id="38727"/>
    <lineage>
        <taxon>Eukaryota</taxon>
        <taxon>Viridiplantae</taxon>
        <taxon>Streptophyta</taxon>
        <taxon>Embryophyta</taxon>
        <taxon>Tracheophyta</taxon>
        <taxon>Spermatophyta</taxon>
        <taxon>Magnoliopsida</taxon>
        <taxon>Liliopsida</taxon>
        <taxon>Poales</taxon>
        <taxon>Poaceae</taxon>
        <taxon>PACMAD clade</taxon>
        <taxon>Panicoideae</taxon>
        <taxon>Panicodae</taxon>
        <taxon>Paniceae</taxon>
        <taxon>Panicinae</taxon>
        <taxon>Panicum</taxon>
        <taxon>Panicum sect. Hiantes</taxon>
    </lineage>
</organism>
<evidence type="ECO:0000313" key="3">
    <source>
        <dbReference type="Proteomes" id="UP000823388"/>
    </source>
</evidence>
<keyword evidence="3" id="KW-1185">Reference proteome</keyword>
<name>A0A8T0QJT3_PANVG</name>
<feature type="compositionally biased region" description="Gly residues" evidence="1">
    <location>
        <begin position="190"/>
        <end position="205"/>
    </location>
</feature>
<dbReference type="AlphaFoldDB" id="A0A8T0QJT3"/>
<dbReference type="EMBL" id="CM029049">
    <property type="protein sequence ID" value="KAG2572922.1"/>
    <property type="molecule type" value="Genomic_DNA"/>
</dbReference>
<comment type="caution">
    <text evidence="2">The sequence shown here is derived from an EMBL/GenBank/DDBJ whole genome shotgun (WGS) entry which is preliminary data.</text>
</comment>
<feature type="compositionally biased region" description="Low complexity" evidence="1">
    <location>
        <begin position="137"/>
        <end position="151"/>
    </location>
</feature>
<accession>A0A8T0QJT3</accession>
<sequence>MQLGLRRTTRCAAVSATAEAYGLRRRIETYASSRIKMVGEAPWGGSHPRHNAGQREQRLSARVCGSPRWAGGVETSCGGGRGWRPRRCWDPSDRCANRGRASGWDLPWPRPPPRSPLHSAASASPSTSPTSPPLPSSGPSRTTSAGGCRHAAARPPHLRALRCRLGLHSGLCRQRPQPRHRRGRGASRGLRGGARGGQEEAGGGLQRLYLHQGA</sequence>
<protein>
    <submittedName>
        <fullName evidence="2">Uncharacterized protein</fullName>
    </submittedName>
</protein>
<gene>
    <name evidence="2" type="ORF">PVAP13_7KG210555</name>
</gene>
<dbReference type="Proteomes" id="UP000823388">
    <property type="component" value="Chromosome 7K"/>
</dbReference>
<reference evidence="2" key="1">
    <citation type="submission" date="2020-05" db="EMBL/GenBank/DDBJ databases">
        <title>WGS assembly of Panicum virgatum.</title>
        <authorList>
            <person name="Lovell J.T."/>
            <person name="Jenkins J."/>
            <person name="Shu S."/>
            <person name="Juenger T.E."/>
            <person name="Schmutz J."/>
        </authorList>
    </citation>
    <scope>NUCLEOTIDE SEQUENCE</scope>
    <source>
        <strain evidence="2">AP13</strain>
    </source>
</reference>
<feature type="compositionally biased region" description="Basic residues" evidence="1">
    <location>
        <begin position="176"/>
        <end position="185"/>
    </location>
</feature>
<feature type="compositionally biased region" description="Low complexity" evidence="1">
    <location>
        <begin position="116"/>
        <end position="129"/>
    </location>
</feature>
<evidence type="ECO:0000313" key="2">
    <source>
        <dbReference type="EMBL" id="KAG2572922.1"/>
    </source>
</evidence>
<proteinExistence type="predicted"/>
<feature type="region of interest" description="Disordered" evidence="1">
    <location>
        <begin position="100"/>
        <end position="151"/>
    </location>
</feature>
<feature type="region of interest" description="Disordered" evidence="1">
    <location>
        <begin position="173"/>
        <end position="205"/>
    </location>
</feature>
<evidence type="ECO:0000256" key="1">
    <source>
        <dbReference type="SAM" id="MobiDB-lite"/>
    </source>
</evidence>